<reference evidence="4 5" key="1">
    <citation type="submission" date="2014-11" db="EMBL/GenBank/DDBJ databases">
        <authorList>
            <person name="Zhu J."/>
            <person name="Qi W."/>
            <person name="Song R."/>
        </authorList>
    </citation>
    <scope>NUCLEOTIDE SEQUENCE [LARGE SCALE GENOMIC DNA]</scope>
</reference>
<feature type="region of interest" description="Disordered" evidence="1">
    <location>
        <begin position="1672"/>
        <end position="1697"/>
    </location>
</feature>
<feature type="compositionally biased region" description="Polar residues" evidence="1">
    <location>
        <begin position="1679"/>
        <end position="1695"/>
    </location>
</feature>
<dbReference type="STRING" id="1169540.A0A0G4G5E2"/>
<dbReference type="VEuPathDB" id="CryptoDB:Vbra_9679"/>
<dbReference type="GO" id="GO:0000466">
    <property type="term" value="P:maturation of 5.8S rRNA from tricistronic rRNA transcript (SSU-rRNA, 5.8S rRNA, LSU-rRNA)"/>
    <property type="evidence" value="ECO:0007669"/>
    <property type="project" value="TreeGrafter"/>
</dbReference>
<dbReference type="InterPro" id="IPR039844">
    <property type="entry name" value="URB1"/>
</dbReference>
<dbReference type="GO" id="GO:0000463">
    <property type="term" value="P:maturation of LSU-rRNA from tricistronic rRNA transcript (SSU-rRNA, 5.8S rRNA, LSU-rRNA)"/>
    <property type="evidence" value="ECO:0007669"/>
    <property type="project" value="TreeGrafter"/>
</dbReference>
<dbReference type="InterPro" id="IPR021714">
    <property type="entry name" value="URB1_N"/>
</dbReference>
<dbReference type="OrthoDB" id="434144at2759"/>
<gene>
    <name evidence="4" type="ORF">Vbra_9679</name>
</gene>
<feature type="domain" description="URB1 N-terminal" evidence="2">
    <location>
        <begin position="74"/>
        <end position="351"/>
    </location>
</feature>
<dbReference type="Proteomes" id="UP000041254">
    <property type="component" value="Unassembled WGS sequence"/>
</dbReference>
<dbReference type="Pfam" id="PF11707">
    <property type="entry name" value="Npa1"/>
    <property type="match status" value="1"/>
</dbReference>
<dbReference type="InterPro" id="IPR016024">
    <property type="entry name" value="ARM-type_fold"/>
</dbReference>
<protein>
    <submittedName>
        <fullName evidence="4">Uncharacterized protein</fullName>
    </submittedName>
</protein>
<dbReference type="InterPro" id="IPR032436">
    <property type="entry name" value="URB1_C"/>
</dbReference>
<dbReference type="InParanoid" id="A0A0G4G5E2"/>
<dbReference type="Pfam" id="PF16201">
    <property type="entry name" value="NopRA1"/>
    <property type="match status" value="1"/>
</dbReference>
<evidence type="ECO:0000313" key="4">
    <source>
        <dbReference type="EMBL" id="CEM23455.1"/>
    </source>
</evidence>
<keyword evidence="5" id="KW-1185">Reference proteome</keyword>
<dbReference type="PANTHER" id="PTHR13500:SF0">
    <property type="entry name" value="NUCLEOLAR PRE-RIBOSOMAL-ASSOCIATED PROTEIN 1"/>
    <property type="match status" value="1"/>
</dbReference>
<name>A0A0G4G5E2_VITBC</name>
<feature type="region of interest" description="Disordered" evidence="1">
    <location>
        <begin position="1942"/>
        <end position="1976"/>
    </location>
</feature>
<accession>A0A0G4G5E2</accession>
<evidence type="ECO:0000259" key="2">
    <source>
        <dbReference type="Pfam" id="PF11707"/>
    </source>
</evidence>
<evidence type="ECO:0000313" key="5">
    <source>
        <dbReference type="Proteomes" id="UP000041254"/>
    </source>
</evidence>
<dbReference type="SUPFAM" id="SSF48371">
    <property type="entry name" value="ARM repeat"/>
    <property type="match status" value="1"/>
</dbReference>
<evidence type="ECO:0000256" key="1">
    <source>
        <dbReference type="SAM" id="MobiDB-lite"/>
    </source>
</evidence>
<evidence type="ECO:0000259" key="3">
    <source>
        <dbReference type="Pfam" id="PF16201"/>
    </source>
</evidence>
<proteinExistence type="predicted"/>
<organism evidence="4 5">
    <name type="scientific">Vitrella brassicaformis (strain CCMP3155)</name>
    <dbReference type="NCBI Taxonomy" id="1169540"/>
    <lineage>
        <taxon>Eukaryota</taxon>
        <taxon>Sar</taxon>
        <taxon>Alveolata</taxon>
        <taxon>Colpodellida</taxon>
        <taxon>Vitrellaceae</taxon>
        <taxon>Vitrella</taxon>
    </lineage>
</organism>
<dbReference type="GO" id="GO:0005730">
    <property type="term" value="C:nucleolus"/>
    <property type="evidence" value="ECO:0007669"/>
    <property type="project" value="TreeGrafter"/>
</dbReference>
<dbReference type="EMBL" id="CDMY01000569">
    <property type="protein sequence ID" value="CEM23455.1"/>
    <property type="molecule type" value="Genomic_DNA"/>
</dbReference>
<sequence length="2382" mass="261182">MPNEGDLELATEAFIAALNSNEISDVKRAIVDLNRRLESRQQGGDDEGGFSSGVASVHHYVERSPLCSELLAVLDRQNDEVNVGLLQLLASILETPFEQSVRTLHSRRSLATAVLNKHLKTVYRCIGTFREGLHFHSLRLLTAIVTLHPSLAAQVVRDFNFGYAPFQKLSEASRQGGSPRTRQQYIRFAMALLECSDQQVVSAALKVKNFINRIFQGLAQDPIETVHWVLQVVRRRVLLNAHLPRLTKVFFFNAYVLHHLAYLLQACLNDHEDALADDVRDFLVELCSKSRIYSSREHDFLLDFVLKLKPYAPQQQDVATALLESHPDLYPAFFASLQLTLSSRSAAQWITGATFLSRVLQAGPRIPFSPTATGVATPQAPQEHEAAEPEQDDLLKLTQELRVTPFVDDGPNLFDDAEEAADPFTTSPEHNPLAGVFDAIDRPSAEASQEVLSSLLDIVCPPVLSKTTLTHGLLATDRAVVMTTCHLLMLVCRRLAAVCEAVEKDQPRGNDDHTKGARVERIRRLQFEVKCRLPEINTLLNVRSGATQLDGMAKESGKEGKRDAAMEHDEDDELMIHVAGTDLMEGSGKTATKRDEDRDKTEAIARAWQYFVEHTSGHGAPPSPQDLSVVISAAEFFCRWSDTARCYCTSLPTTLLECRFDWSKVLTETESWHVELSIEEQTRVSMSAMTLVEVALGGSTRLAASQKLTKAHVSLMTGLLDRWRSGDAALAELQTFAGPMLKSLLDSTEVFESSLFDEAYAWLLELSRPTHSRTPAYFLAVLRLVTSNPSTFVPVMKDNDVQMTDGEGDMREAMPSIFTVGYLRQLSASFIAKQWTAPAGAEGSDIADVARSVCRVILHLVDLRPSLVPSLARCIRQWGKWRDVAEVKRQFTEHQDHDADMDDENQGPLEQLRAALLDVLSAGGDANGSSAVLEEMLQDAVRVKKRKKAKAGNVSASLSHLAASLPLDRPMVDLLAILEKKVEALTTIPRRPMDEALSEALQGTSHALSAAASSFDSFHREKDVPLVVACVDRLLSMSMWKELCEAAAPTTKSSSNQVTKDVDEDVVNMSVEAAAALCCTADERGRVWLMEVVCGLITLRKAGSDAPSAQGECMLGQPLCDLLKDCGPAAPWLATKWAACVAAAGLLDESCLLAHHPDCDTVMWEWVGRHREAVRVYILDYWINHTPLSDELVLALNHPVKVMLQELVRPYMVGPVIRDLVRRAPQAATNLGGGGIESPWHVEALMFRPKSVDNLIGQPEELTVEPGLFGVLVDMMARSHEFREGAAARVEGTRDTPELKHMQSGTRLAIALLTIPCRHRFPTAFGWMAPKGAKRVARQILDILTRHGNVRAVPFVSRVVVPLLAYLDTPGSPESKILRALRTIAEDQQEPTELTRCLVDTITEERVGRLATGEPTAKTIRTRVHELALRLRDTSSAEADDAHKLDKINRWLQLILSTVARFPDHCTGAEDDAPDSETLTSVLTACASSCWELANHRLRRIQDERQDGKAALPIELRVFSALLMLHGLYNHTSGMGLLERAEVKATSLLSSSSVRTLVRRAGGAPPLAEMVEVLLPAVLCLPTGSSIADLCPGLFRECASAYTASTSPRDRTIRRLLMAHVDTSGPLSWCGQLLDWRDREAEGAEDEPVWCDWLQLDAGRLRRTLDDFPFGRQLREPPTTASTFRQFRQPGSNKGSDSDTYDVAYVIPYLAGRLRAAYAHLQQRSKKAGGEGSAPFFAALDEGGAWLRRVAAGGALQMLLMAAGCMDASIRICAYEGLAVYSELLDKSADAAEARHAQQPKKVREGEQLKPPALRYAFKELPSIRWFLTALRNAIPPPANQDGRGGGAPGHPPVLGGIVVSFCAAAVPVLLHPEHHLFPVINNFMLSRSHMDLTDVPLFYGLLYSESLETSRAEKMWIAKVIRRGSTQLSWPSIQEGCSDRAGIDEPAADATDTDEQHGDEDGAVPEAPSVADVTSGGHGLQLLHRRHVLPSIMSLLTLSPCIDFPLWLEGIQCLKATVTVKQEALLDGSAEPGAVRVAHLFIKDYGGLQWISSQAEDTASTAERAQRTFQAATGLRHLTSLCHALLQSALLPVGESAGKSVDASDKARRRLLGPCGQAGESGYGQLESEEGVRLLCDMLQMITSIGLSWLRVLAVHTNARAEMNKETGRGDNIAASKQTAAGLLHNCLWVVCWASERLLELSRGGERDEQSAPIELPQSYHTRRHLIGNGLGDAIAAVGALGGSSQDQRSLEDKLLLWKTLPSDMQLMTDVLTHMYGSCVRVHTAIGDAVLKVGLVEGELRPDESEAVGDDAPLALEAWQPVERDVRVALGLLAHDLREGVCLKGELPKWGRGVLPAGAADDMRECMCLAEKRKGDGRNSF</sequence>
<dbReference type="PANTHER" id="PTHR13500">
    <property type="entry name" value="NUCLEOLAR PRERIBOSOMAL-ASSOCIATED PROTEIN 1"/>
    <property type="match status" value="1"/>
</dbReference>
<feature type="domain" description="URB1 C-terminal" evidence="3">
    <location>
        <begin position="1758"/>
        <end position="1925"/>
    </location>
</feature>